<keyword evidence="1" id="KW-0812">Transmembrane</keyword>
<feature type="transmembrane region" description="Helical" evidence="1">
    <location>
        <begin position="6"/>
        <end position="26"/>
    </location>
</feature>
<keyword evidence="1" id="KW-0472">Membrane</keyword>
<organism evidence="2 3">
    <name type="scientific">Streptomyces decoyicus</name>
    <dbReference type="NCBI Taxonomy" id="249567"/>
    <lineage>
        <taxon>Bacteria</taxon>
        <taxon>Bacillati</taxon>
        <taxon>Actinomycetota</taxon>
        <taxon>Actinomycetes</taxon>
        <taxon>Kitasatosporales</taxon>
        <taxon>Streptomycetaceae</taxon>
        <taxon>Streptomyces</taxon>
    </lineage>
</organism>
<reference evidence="2 3" key="1">
    <citation type="submission" date="2022-10" db="EMBL/GenBank/DDBJ databases">
        <title>The complete genomes of actinobacterial strains from the NBC collection.</title>
        <authorList>
            <person name="Joergensen T.S."/>
            <person name="Alvarez Arevalo M."/>
            <person name="Sterndorff E.B."/>
            <person name="Faurdal D."/>
            <person name="Vuksanovic O."/>
            <person name="Mourched A.-S."/>
            <person name="Charusanti P."/>
            <person name="Shaw S."/>
            <person name="Blin K."/>
            <person name="Weber T."/>
        </authorList>
    </citation>
    <scope>NUCLEOTIDE SEQUENCE [LARGE SCALE GENOMIC DNA]</scope>
    <source>
        <strain evidence="2 3">NBC 01774</strain>
    </source>
</reference>
<dbReference type="Proteomes" id="UP001344251">
    <property type="component" value="Chromosome"/>
</dbReference>
<evidence type="ECO:0000313" key="2">
    <source>
        <dbReference type="EMBL" id="WSB67753.1"/>
    </source>
</evidence>
<dbReference type="EMBL" id="CP109106">
    <property type="protein sequence ID" value="WSB67753.1"/>
    <property type="molecule type" value="Genomic_DNA"/>
</dbReference>
<keyword evidence="1" id="KW-1133">Transmembrane helix</keyword>
<gene>
    <name evidence="2" type="ORF">OG863_07125</name>
</gene>
<evidence type="ECO:0000313" key="3">
    <source>
        <dbReference type="Proteomes" id="UP001344251"/>
    </source>
</evidence>
<keyword evidence="3" id="KW-1185">Reference proteome</keyword>
<proteinExistence type="predicted"/>
<accession>A0ABZ1FBJ9</accession>
<protein>
    <submittedName>
        <fullName evidence="2">Uncharacterized protein</fullName>
    </submittedName>
</protein>
<evidence type="ECO:0000256" key="1">
    <source>
        <dbReference type="SAM" id="Phobius"/>
    </source>
</evidence>
<dbReference type="RefSeq" id="WP_326617100.1">
    <property type="nucleotide sequence ID" value="NZ_CP109106.1"/>
</dbReference>
<name>A0ABZ1FBJ9_9ACTN</name>
<sequence length="172" mass="18384">MDSGLAAVLGAGITGGVASLGAFLTYRQTKVQLRGNAKLALREPRRKVYSDFLTGSREAVQAVLDLVDEDTGEVRLGPLCLALDEHFPRLMHRLAEVDLEGPQVVSDVANEAIAELNKLHTTACVGDISGLVDDEGRPVRIGGDFMGEVRTALKEFVVVARAALATDADWGR</sequence>